<dbReference type="Proteomes" id="UP001187192">
    <property type="component" value="Unassembled WGS sequence"/>
</dbReference>
<evidence type="ECO:0000259" key="1">
    <source>
        <dbReference type="Pfam" id="PF01467"/>
    </source>
</evidence>
<comment type="caution">
    <text evidence="2">The sequence shown here is derived from an EMBL/GenBank/DDBJ whole genome shotgun (WGS) entry which is preliminary data.</text>
</comment>
<gene>
    <name evidence="2" type="ORF">TIFTF001_007872</name>
</gene>
<dbReference type="GO" id="GO:0000309">
    <property type="term" value="F:nicotinamide-nucleotide adenylyltransferase activity"/>
    <property type="evidence" value="ECO:0007669"/>
    <property type="project" value="TreeGrafter"/>
</dbReference>
<proteinExistence type="predicted"/>
<sequence>MSMIQLLGKIPTQFCSRKTAEEMALAAYNRALKLSRPGTLNRVCTLLNSQFVERQVHHQCNRQALGVSQFLVWVLRALWLAHVQNLGSIGFTCRQEHPTDFGYPRLPFLRVCEPGSKKIFYQVNFFSSHVIWLQAIARACKVPGTFVSDLTESDVSEDYEKEFSSEDEELQQLIDGEIYFKLYPFSSDLHNLDAERKLILPGSFNPLHEGHLKLLDVATSSCSELRACNSVLMFYP</sequence>
<dbReference type="GO" id="GO:0005634">
    <property type="term" value="C:nucleus"/>
    <property type="evidence" value="ECO:0007669"/>
    <property type="project" value="TreeGrafter"/>
</dbReference>
<dbReference type="EMBL" id="BTGU01000008">
    <property type="protein sequence ID" value="GMN38640.1"/>
    <property type="molecule type" value="Genomic_DNA"/>
</dbReference>
<evidence type="ECO:0000313" key="2">
    <source>
        <dbReference type="EMBL" id="GMN38640.1"/>
    </source>
</evidence>
<organism evidence="2 3">
    <name type="scientific">Ficus carica</name>
    <name type="common">Common fig</name>
    <dbReference type="NCBI Taxonomy" id="3494"/>
    <lineage>
        <taxon>Eukaryota</taxon>
        <taxon>Viridiplantae</taxon>
        <taxon>Streptophyta</taxon>
        <taxon>Embryophyta</taxon>
        <taxon>Tracheophyta</taxon>
        <taxon>Spermatophyta</taxon>
        <taxon>Magnoliopsida</taxon>
        <taxon>eudicotyledons</taxon>
        <taxon>Gunneridae</taxon>
        <taxon>Pentapetalae</taxon>
        <taxon>rosids</taxon>
        <taxon>fabids</taxon>
        <taxon>Rosales</taxon>
        <taxon>Moraceae</taxon>
        <taxon>Ficeae</taxon>
        <taxon>Ficus</taxon>
    </lineage>
</organism>
<reference evidence="2" key="1">
    <citation type="submission" date="2023-07" db="EMBL/GenBank/DDBJ databases">
        <title>draft genome sequence of fig (Ficus carica).</title>
        <authorList>
            <person name="Takahashi T."/>
            <person name="Nishimura K."/>
        </authorList>
    </citation>
    <scope>NUCLEOTIDE SEQUENCE</scope>
</reference>
<name>A0AA87ZTX3_FICCA</name>
<dbReference type="InterPro" id="IPR004821">
    <property type="entry name" value="Cyt_trans-like"/>
</dbReference>
<evidence type="ECO:0000313" key="3">
    <source>
        <dbReference type="Proteomes" id="UP001187192"/>
    </source>
</evidence>
<dbReference type="PANTHER" id="PTHR31285">
    <property type="entry name" value="NICOTINAMIDE MONONUCLEOTIDE ADENYLYLTRANSFERASE"/>
    <property type="match status" value="1"/>
</dbReference>
<feature type="domain" description="Cytidyltransferase-like" evidence="1">
    <location>
        <begin position="199"/>
        <end position="224"/>
    </location>
</feature>
<protein>
    <recommendedName>
        <fullName evidence="1">Cytidyltransferase-like domain-containing protein</fullName>
    </recommendedName>
</protein>
<dbReference type="GO" id="GO:0016887">
    <property type="term" value="F:ATP hydrolysis activity"/>
    <property type="evidence" value="ECO:0007669"/>
    <property type="project" value="TreeGrafter"/>
</dbReference>
<dbReference type="AlphaFoldDB" id="A0AA87ZTX3"/>
<dbReference type="PANTHER" id="PTHR31285:SF0">
    <property type="entry name" value="NICOTINAMIDE MONONUCLEOTIDE ADENYLYLTRANSFERASE"/>
    <property type="match status" value="1"/>
</dbReference>
<dbReference type="GO" id="GO:0005737">
    <property type="term" value="C:cytoplasm"/>
    <property type="evidence" value="ECO:0007669"/>
    <property type="project" value="TreeGrafter"/>
</dbReference>
<keyword evidence="3" id="KW-1185">Reference proteome</keyword>
<accession>A0AA87ZTX3</accession>
<dbReference type="SUPFAM" id="SSF52374">
    <property type="entry name" value="Nucleotidylyl transferase"/>
    <property type="match status" value="1"/>
</dbReference>
<dbReference type="Pfam" id="PF01467">
    <property type="entry name" value="CTP_transf_like"/>
    <property type="match status" value="1"/>
</dbReference>